<evidence type="ECO:0000313" key="1">
    <source>
        <dbReference type="EMBL" id="QQT01412.1"/>
    </source>
</evidence>
<reference evidence="1 2" key="1">
    <citation type="submission" date="2021-01" db="EMBL/GenBank/DDBJ databases">
        <title>FDA dAtabase for Regulatory Grade micrObial Sequences (FDA-ARGOS): Supporting development and validation of Infectious Disease Dx tests.</title>
        <authorList>
            <person name="Nelson B."/>
            <person name="Plummer A."/>
            <person name="Tallon L."/>
            <person name="Sadzewicz L."/>
            <person name="Zhao X."/>
            <person name="Boylan J."/>
            <person name="Ott S."/>
            <person name="Bowen H."/>
            <person name="Vavikolanu K."/>
            <person name="Mehta A."/>
            <person name="Aluvathingal J."/>
            <person name="Nadendla S."/>
            <person name="Myers T."/>
            <person name="Yan Y."/>
            <person name="Sichtig H."/>
        </authorList>
    </citation>
    <scope>NUCLEOTIDE SEQUENCE [LARGE SCALE GENOMIC DNA]</scope>
    <source>
        <strain evidence="1 2">FDAARGOS_1161</strain>
    </source>
</reference>
<gene>
    <name evidence="1" type="ORF">I6J18_05965</name>
</gene>
<name>A0A974NP45_PERPY</name>
<dbReference type="AlphaFoldDB" id="A0A974NP45"/>
<evidence type="ECO:0000313" key="2">
    <source>
        <dbReference type="Proteomes" id="UP000595254"/>
    </source>
</evidence>
<dbReference type="Proteomes" id="UP000595254">
    <property type="component" value="Chromosome"/>
</dbReference>
<protein>
    <recommendedName>
        <fullName evidence="3">DUF4878 domain-containing protein</fullName>
    </recommendedName>
</protein>
<dbReference type="EMBL" id="CP068053">
    <property type="protein sequence ID" value="QQT01412.1"/>
    <property type="molecule type" value="Genomic_DNA"/>
</dbReference>
<sequence length="132" mass="15528">MKKNLIIIFSFLLLAMIFLNFTVEKSPNLSPEGTVKSFQKAYEEKDFNLFKQLFAESYMKETFPDGEKDMHDFLTVGNLEFTDIHTIKKEENKAKIGFTTNFKNGEYSNGNNWEITMQLQNSKWLIYKMNIN</sequence>
<organism evidence="1 2">
    <name type="scientific">Peribacillus psychrosaccharolyticus</name>
    <name type="common">Bacillus psychrosaccharolyticus</name>
    <dbReference type="NCBI Taxonomy" id="1407"/>
    <lineage>
        <taxon>Bacteria</taxon>
        <taxon>Bacillati</taxon>
        <taxon>Bacillota</taxon>
        <taxon>Bacilli</taxon>
        <taxon>Bacillales</taxon>
        <taxon>Bacillaceae</taxon>
        <taxon>Peribacillus</taxon>
    </lineage>
</organism>
<accession>A0A974NP45</accession>
<dbReference type="SUPFAM" id="SSF54427">
    <property type="entry name" value="NTF2-like"/>
    <property type="match status" value="1"/>
</dbReference>
<dbReference type="InterPro" id="IPR032710">
    <property type="entry name" value="NTF2-like_dom_sf"/>
</dbReference>
<evidence type="ECO:0008006" key="3">
    <source>
        <dbReference type="Google" id="ProtNLM"/>
    </source>
</evidence>
<dbReference type="RefSeq" id="WP_201647975.1">
    <property type="nucleotide sequence ID" value="NZ_CP068053.1"/>
</dbReference>
<keyword evidence="2" id="KW-1185">Reference proteome</keyword>
<dbReference type="KEGG" id="ppsr:I6J18_05965"/>
<proteinExistence type="predicted"/>